<organism evidence="16 17">
    <name type="scientific">Eubacterium limosum</name>
    <dbReference type="NCBI Taxonomy" id="1736"/>
    <lineage>
        <taxon>Bacteria</taxon>
        <taxon>Bacillati</taxon>
        <taxon>Bacillota</taxon>
        <taxon>Clostridia</taxon>
        <taxon>Eubacteriales</taxon>
        <taxon>Eubacteriaceae</taxon>
        <taxon>Eubacterium</taxon>
    </lineage>
</organism>
<evidence type="ECO:0000256" key="3">
    <source>
        <dbReference type="ARBA" id="ARBA00012517"/>
    </source>
</evidence>
<evidence type="ECO:0000256" key="5">
    <source>
        <dbReference type="ARBA" id="ARBA00022723"/>
    </source>
</evidence>
<feature type="transmembrane region" description="Helical" evidence="14">
    <location>
        <begin position="626"/>
        <end position="648"/>
    </location>
</feature>
<evidence type="ECO:0000256" key="2">
    <source>
        <dbReference type="ARBA" id="ARBA00006024"/>
    </source>
</evidence>
<dbReference type="GO" id="GO:0043682">
    <property type="term" value="F:P-type divalent copper transporter activity"/>
    <property type="evidence" value="ECO:0007669"/>
    <property type="project" value="TreeGrafter"/>
</dbReference>
<evidence type="ECO:0000256" key="9">
    <source>
        <dbReference type="ARBA" id="ARBA00022967"/>
    </source>
</evidence>
<dbReference type="InterPro" id="IPR008250">
    <property type="entry name" value="ATPase_P-typ_transduc_dom_A_sf"/>
</dbReference>
<keyword evidence="7" id="KW-0406">Ion transport</keyword>
<dbReference type="PROSITE" id="PS00154">
    <property type="entry name" value="ATPASE_E1_E2"/>
    <property type="match status" value="1"/>
</dbReference>
<dbReference type="EMBL" id="CP019962">
    <property type="protein sequence ID" value="ARD64515.1"/>
    <property type="molecule type" value="Genomic_DNA"/>
</dbReference>
<dbReference type="GO" id="GO:0016887">
    <property type="term" value="F:ATP hydrolysis activity"/>
    <property type="evidence" value="ECO:0007669"/>
    <property type="project" value="InterPro"/>
</dbReference>
<dbReference type="SUPFAM" id="SSF81653">
    <property type="entry name" value="Calcium ATPase, transduction domain A"/>
    <property type="match status" value="1"/>
</dbReference>
<accession>A0AAC9QRS4</accession>
<evidence type="ECO:0000256" key="12">
    <source>
        <dbReference type="ARBA" id="ARBA00023136"/>
    </source>
</evidence>
<feature type="transmembrane region" description="Helical" evidence="14">
    <location>
        <begin position="654"/>
        <end position="674"/>
    </location>
</feature>
<dbReference type="GO" id="GO:0005524">
    <property type="term" value="F:ATP binding"/>
    <property type="evidence" value="ECO:0007669"/>
    <property type="project" value="UniProtKB-UniRule"/>
</dbReference>
<dbReference type="Gene3D" id="2.70.150.10">
    <property type="entry name" value="Calcium-transporting ATPase, cytoplasmic transduction domain A"/>
    <property type="match status" value="1"/>
</dbReference>
<protein>
    <recommendedName>
        <fullName evidence="3">P-type Cu(+) transporter</fullName>
        <ecNumber evidence="3">7.2.2.8</ecNumber>
    </recommendedName>
</protein>
<keyword evidence="5 14" id="KW-0479">Metal-binding</keyword>
<dbReference type="PANTHER" id="PTHR43520:SF8">
    <property type="entry name" value="P-TYPE CU(+) TRANSPORTER"/>
    <property type="match status" value="1"/>
</dbReference>
<dbReference type="NCBIfam" id="TIGR01511">
    <property type="entry name" value="ATPase-IB1_Cu"/>
    <property type="match status" value="1"/>
</dbReference>
<dbReference type="AlphaFoldDB" id="A0AAC9QRS4"/>
<feature type="transmembrane region" description="Helical" evidence="14">
    <location>
        <begin position="44"/>
        <end position="64"/>
    </location>
</feature>
<evidence type="ECO:0000256" key="6">
    <source>
        <dbReference type="ARBA" id="ARBA00022741"/>
    </source>
</evidence>
<evidence type="ECO:0000256" key="1">
    <source>
        <dbReference type="ARBA" id="ARBA00004651"/>
    </source>
</evidence>
<dbReference type="SUPFAM" id="SSF56784">
    <property type="entry name" value="HAD-like"/>
    <property type="match status" value="1"/>
</dbReference>
<reference evidence="17" key="1">
    <citation type="journal article" date="2017" name="Sci. Rep.">
        <title>Determination of the Genome and Primary Transcriptome of Syngas Fermenting Eubacterium limosum ATCC 8486.</title>
        <authorList>
            <person name="Song Y."/>
            <person name="Shin J."/>
            <person name="Jeong Y."/>
            <person name="Jin S."/>
            <person name="Lee J.K."/>
            <person name="Kim D.R."/>
            <person name="Kim S.C."/>
            <person name="Cho S."/>
            <person name="Cho B.K."/>
        </authorList>
    </citation>
    <scope>NUCLEOTIDE SEQUENCE [LARGE SCALE GENOMIC DNA]</scope>
    <source>
        <strain evidence="17">ATCC 8486</strain>
    </source>
</reference>
<dbReference type="InterPro" id="IPR018303">
    <property type="entry name" value="ATPase_P-typ_P_site"/>
</dbReference>
<evidence type="ECO:0000256" key="4">
    <source>
        <dbReference type="ARBA" id="ARBA00022692"/>
    </source>
</evidence>
<dbReference type="Proteomes" id="UP000192391">
    <property type="component" value="Chromosome"/>
</dbReference>
<keyword evidence="7" id="KW-0813">Transport</keyword>
<dbReference type="EC" id="7.2.2.8" evidence="3"/>
<dbReference type="InterPro" id="IPR036412">
    <property type="entry name" value="HAD-like_sf"/>
</dbReference>
<keyword evidence="14" id="KW-1003">Cell membrane</keyword>
<evidence type="ECO:0000256" key="14">
    <source>
        <dbReference type="RuleBase" id="RU362081"/>
    </source>
</evidence>
<dbReference type="PRINTS" id="PR00119">
    <property type="entry name" value="CATATPASE"/>
</dbReference>
<evidence type="ECO:0000259" key="15">
    <source>
        <dbReference type="Pfam" id="PF00122"/>
    </source>
</evidence>
<dbReference type="KEGG" id="elim:B2M23_02700"/>
<evidence type="ECO:0000313" key="16">
    <source>
        <dbReference type="EMBL" id="ARD64515.1"/>
    </source>
</evidence>
<keyword evidence="9" id="KW-1278">Translocase</keyword>
<dbReference type="Pfam" id="PF00702">
    <property type="entry name" value="Hydrolase"/>
    <property type="match status" value="1"/>
</dbReference>
<dbReference type="GO" id="GO:0005886">
    <property type="term" value="C:plasma membrane"/>
    <property type="evidence" value="ECO:0007669"/>
    <property type="project" value="UniProtKB-SubCell"/>
</dbReference>
<dbReference type="InterPro" id="IPR023214">
    <property type="entry name" value="HAD_sf"/>
</dbReference>
<dbReference type="SFLD" id="SFLDF00027">
    <property type="entry name" value="p-type_atpase"/>
    <property type="match status" value="1"/>
</dbReference>
<dbReference type="InterPro" id="IPR044492">
    <property type="entry name" value="P_typ_ATPase_HD_dom"/>
</dbReference>
<dbReference type="SFLD" id="SFLDG00002">
    <property type="entry name" value="C1.7:_P-type_atpase_like"/>
    <property type="match status" value="1"/>
</dbReference>
<dbReference type="GO" id="GO:0140581">
    <property type="term" value="F:P-type monovalent copper transporter activity"/>
    <property type="evidence" value="ECO:0007669"/>
    <property type="project" value="UniProtKB-EC"/>
</dbReference>
<evidence type="ECO:0000256" key="13">
    <source>
        <dbReference type="ARBA" id="ARBA00049289"/>
    </source>
</evidence>
<proteinExistence type="inferred from homology"/>
<keyword evidence="11" id="KW-0186">Copper</keyword>
<feature type="transmembrane region" description="Helical" evidence="14">
    <location>
        <begin position="76"/>
        <end position="94"/>
    </location>
</feature>
<dbReference type="InterPro" id="IPR023298">
    <property type="entry name" value="ATPase_P-typ_TM_dom_sf"/>
</dbReference>
<dbReference type="FunFam" id="2.70.150.10:FF:000002">
    <property type="entry name" value="Copper-transporting ATPase 1, putative"/>
    <property type="match status" value="1"/>
</dbReference>
<dbReference type="SFLD" id="SFLDS00003">
    <property type="entry name" value="Haloacid_Dehalogenase"/>
    <property type="match status" value="1"/>
</dbReference>
<keyword evidence="12 14" id="KW-0472">Membrane</keyword>
<keyword evidence="6 14" id="KW-0547">Nucleotide-binding</keyword>
<dbReference type="PANTHER" id="PTHR43520">
    <property type="entry name" value="ATP7, ISOFORM B"/>
    <property type="match status" value="1"/>
</dbReference>
<feature type="transmembrane region" description="Helical" evidence="14">
    <location>
        <begin position="321"/>
        <end position="348"/>
    </location>
</feature>
<dbReference type="InterPro" id="IPR027256">
    <property type="entry name" value="P-typ_ATPase_IB"/>
</dbReference>
<feature type="transmembrane region" description="Helical" evidence="14">
    <location>
        <begin position="106"/>
        <end position="129"/>
    </location>
</feature>
<dbReference type="GO" id="GO:0005507">
    <property type="term" value="F:copper ion binding"/>
    <property type="evidence" value="ECO:0007669"/>
    <property type="project" value="TreeGrafter"/>
</dbReference>
<evidence type="ECO:0000256" key="11">
    <source>
        <dbReference type="ARBA" id="ARBA00023008"/>
    </source>
</evidence>
<dbReference type="NCBIfam" id="TIGR01494">
    <property type="entry name" value="ATPase_P-type"/>
    <property type="match status" value="1"/>
</dbReference>
<keyword evidence="4 14" id="KW-0812">Transmembrane</keyword>
<dbReference type="InterPro" id="IPR001757">
    <property type="entry name" value="P_typ_ATPase"/>
</dbReference>
<feature type="transmembrane region" description="Helical" evidence="14">
    <location>
        <begin position="290"/>
        <end position="309"/>
    </location>
</feature>
<sequence>MNDTHHTMEHNHSMEGMGEMDHSSVQMGGMDHHAMMVQDFKRRFWVSLTVMIPIMVLSPMIQMFLGVDWRFPGDSYVLLALSTFLFFYGGWPFLKGARDELKQRSPAMMTLIALAIIVAYVYSAATVFGVQGSDFFWELASLIVIMLLGHWIEMRSVMGASKALEELARLMPENAHMIMDNGETMDMPVSSLKTGQAVLVKPGEKIPIDGVVYEGGSEVNEAMITGEAVPVEKGKGDDVIGGSVNGDGILKFKVSHVGDETFLSQVIRLVRDAQASKSNTQRLADRAAKWLFYIALVTGIITFVSWMAIEGNLNFAVTRAVTVIIICCPHALGLAMPLVTSVSTSLAAKNGLLIRNRAAFENARNLDAVVFDKTGTLTEGSFGVTDIQADCVSQDELLAIAASVEANSEHPIARGIVEAGKDRKLASLRVTDYQNLTGEGLRATVDGQPVKIVSPGYLKREGVAFDEKAYSSLAKEGKTVVFILRDNKLLGFIALSDVVRPTAKEAVDELKQMDVTSIMLTGDNQRAADYAARQLDISKVFAEVLPGDKASKIDALHRDGRRVAMTGDGVNDAPSLAKADLGIAIGAGTSVAIETADVILVKSNPLDVVSILKLSRATFKKMVQNLIWATAYNVVALPLAAGVLYYQGVVISPAAGAVLMSLSTIIVAINARLLKLPKK</sequence>
<dbReference type="SUPFAM" id="SSF81665">
    <property type="entry name" value="Calcium ATPase, transmembrane domain M"/>
    <property type="match status" value="1"/>
</dbReference>
<name>A0AAC9QRS4_EUBLI</name>
<dbReference type="InterPro" id="IPR059000">
    <property type="entry name" value="ATPase_P-type_domA"/>
</dbReference>
<dbReference type="Pfam" id="PF00122">
    <property type="entry name" value="E1-E2_ATPase"/>
    <property type="match status" value="1"/>
</dbReference>
<dbReference type="GO" id="GO:0055070">
    <property type="term" value="P:copper ion homeostasis"/>
    <property type="evidence" value="ECO:0007669"/>
    <property type="project" value="TreeGrafter"/>
</dbReference>
<evidence type="ECO:0000313" key="17">
    <source>
        <dbReference type="Proteomes" id="UP000192391"/>
    </source>
</evidence>
<dbReference type="InterPro" id="IPR023299">
    <property type="entry name" value="ATPase_P-typ_cyto_dom_N"/>
</dbReference>
<gene>
    <name evidence="16" type="ORF">B2M23_02700</name>
</gene>
<keyword evidence="10 14" id="KW-1133">Transmembrane helix</keyword>
<evidence type="ECO:0000256" key="8">
    <source>
        <dbReference type="ARBA" id="ARBA00022840"/>
    </source>
</evidence>
<dbReference type="Gene3D" id="3.40.1110.10">
    <property type="entry name" value="Calcium-transporting ATPase, cytoplasmic domain N"/>
    <property type="match status" value="1"/>
</dbReference>
<comment type="similarity">
    <text evidence="2 14">Belongs to the cation transport ATPase (P-type) (TC 3.A.3) family. Type IB subfamily.</text>
</comment>
<dbReference type="NCBIfam" id="TIGR01525">
    <property type="entry name" value="ATPase-IB_hvy"/>
    <property type="match status" value="1"/>
</dbReference>
<dbReference type="PRINTS" id="PR00120">
    <property type="entry name" value="HATPASE"/>
</dbReference>
<evidence type="ECO:0000256" key="10">
    <source>
        <dbReference type="ARBA" id="ARBA00022989"/>
    </source>
</evidence>
<evidence type="ECO:0000256" key="7">
    <source>
        <dbReference type="ARBA" id="ARBA00022796"/>
    </source>
</evidence>
<feature type="domain" description="P-type ATPase A" evidence="15">
    <location>
        <begin position="170"/>
        <end position="270"/>
    </location>
</feature>
<keyword evidence="7" id="KW-0187">Copper transport</keyword>
<keyword evidence="8 14" id="KW-0067">ATP-binding</keyword>
<dbReference type="RefSeq" id="WP_038353238.1">
    <property type="nucleotide sequence ID" value="NZ_CP019962.1"/>
</dbReference>
<comment type="subcellular location">
    <subcellularLocation>
        <location evidence="1">Cell membrane</location>
        <topology evidence="1">Multi-pass membrane protein</topology>
    </subcellularLocation>
</comment>
<feature type="transmembrane region" description="Helical" evidence="14">
    <location>
        <begin position="135"/>
        <end position="152"/>
    </location>
</feature>
<comment type="catalytic activity">
    <reaction evidence="13">
        <text>Cu(+)(in) + ATP + H2O = Cu(+)(out) + ADP + phosphate + H(+)</text>
        <dbReference type="Rhea" id="RHEA:25792"/>
        <dbReference type="ChEBI" id="CHEBI:15377"/>
        <dbReference type="ChEBI" id="CHEBI:15378"/>
        <dbReference type="ChEBI" id="CHEBI:30616"/>
        <dbReference type="ChEBI" id="CHEBI:43474"/>
        <dbReference type="ChEBI" id="CHEBI:49552"/>
        <dbReference type="ChEBI" id="CHEBI:456216"/>
        <dbReference type="EC" id="7.2.2.8"/>
    </reaction>
</comment>
<dbReference type="Gene3D" id="3.40.50.1000">
    <property type="entry name" value="HAD superfamily/HAD-like"/>
    <property type="match status" value="1"/>
</dbReference>